<evidence type="ECO:0000256" key="1">
    <source>
        <dbReference type="SAM" id="Coils"/>
    </source>
</evidence>
<protein>
    <submittedName>
        <fullName evidence="2">Uncharacterized protein</fullName>
    </submittedName>
</protein>
<keyword evidence="1" id="KW-0175">Coiled coil</keyword>
<accession>A0A323TTV2</accession>
<comment type="caution">
    <text evidence="2">The sequence shown here is derived from an EMBL/GenBank/DDBJ whole genome shotgun (WGS) entry which is preliminary data.</text>
</comment>
<sequence>MPEDKKLKEEFCVFFDVLGTKSKFLTSNFEEEEKLVKKYENFIKDIKEILINNGFKENEIKLFSDNIFINFPNTTLKEMYNVFRCLAYIQIMAIEKYNFLLRGGVEYSTICNEKDIVIGKGLVEAVKLEEEANYPIIMLGERAKEEDEKKHYLIDEKYINEVIKNLGIKNIEDIKKLDIKKEVEKIKNIKKINGESGATVIRINDRTYINYLGIYYESQNKESFIKIMLSHKKFIVESLKKNKEEFFKNIKNFNSEELKNILKNHFDYTFCNIKKNYILEDLKENNEQNLQIDSSIFENKYNENNQRKKELINDLKNTEENIKKKYSNIKDIEDNILKVREKYIYLLYYHNSFLRRVFEKDKGIDKNNYDKCFLDVEKEIL</sequence>
<evidence type="ECO:0000313" key="2">
    <source>
        <dbReference type="EMBL" id="PZA04041.1"/>
    </source>
</evidence>
<dbReference type="EMBL" id="QKOC01000011">
    <property type="protein sequence ID" value="PZA04041.1"/>
    <property type="molecule type" value="Genomic_DNA"/>
</dbReference>
<name>A0A323TTV2_FUSNU</name>
<reference evidence="2" key="1">
    <citation type="submission" date="2018-06" db="EMBL/GenBank/DDBJ databases">
        <title>Sequence of the Fusobacterium nucleatum str. 12230 genome.</title>
        <authorList>
            <person name="Navarre W."/>
        </authorList>
    </citation>
    <scope>NUCLEOTIDE SEQUENCE [LARGE SCALE GENOMIC DNA]</scope>
    <source>
        <strain evidence="2">12230</strain>
    </source>
</reference>
<feature type="coiled-coil region" evidence="1">
    <location>
        <begin position="298"/>
        <end position="335"/>
    </location>
</feature>
<organism evidence="2">
    <name type="scientific">Fusobacterium nucleatum</name>
    <dbReference type="NCBI Taxonomy" id="851"/>
    <lineage>
        <taxon>Bacteria</taxon>
        <taxon>Fusobacteriati</taxon>
        <taxon>Fusobacteriota</taxon>
        <taxon>Fusobacteriia</taxon>
        <taxon>Fusobacteriales</taxon>
        <taxon>Fusobacteriaceae</taxon>
        <taxon>Fusobacterium</taxon>
    </lineage>
</organism>
<dbReference type="AlphaFoldDB" id="A0A323TTV2"/>
<gene>
    <name evidence="2" type="ORF">DNF10_08240</name>
</gene>
<proteinExistence type="predicted"/>